<dbReference type="EMBL" id="AGYV01000006">
    <property type="protein sequence ID" value="ENY85754.1"/>
    <property type="molecule type" value="Genomic_DNA"/>
</dbReference>
<sequence>MLNAGIIRKTELKRNYIMATDNQNRKAIVVMENTIKKKQSCNLIYK</sequence>
<reference evidence="1 2" key="1">
    <citation type="submission" date="2013-01" db="EMBL/GenBank/DDBJ databases">
        <title>The Genome Sequence of Clostridium innocuum 2959.</title>
        <authorList>
            <consortium name="The Broad Institute Genome Sequencing Platform"/>
            <person name="Earl A."/>
            <person name="Ward D."/>
            <person name="Feldgarden M."/>
            <person name="Gevers D."/>
            <person name="Courvalin P."/>
            <person name="Lambert T."/>
            <person name="Walker B."/>
            <person name="Young S.K."/>
            <person name="Zeng Q."/>
            <person name="Gargeya S."/>
            <person name="Fitzgerald M."/>
            <person name="Haas B."/>
            <person name="Abouelleil A."/>
            <person name="Alvarado L."/>
            <person name="Arachchi H.M."/>
            <person name="Berlin A.M."/>
            <person name="Chapman S.B."/>
            <person name="Dewar J."/>
            <person name="Goldberg J."/>
            <person name="Griggs A."/>
            <person name="Gujja S."/>
            <person name="Hansen M."/>
            <person name="Howarth C."/>
            <person name="Imamovic A."/>
            <person name="Larimer J."/>
            <person name="McCowan C."/>
            <person name="Murphy C."/>
            <person name="Neiman D."/>
            <person name="Pearson M."/>
            <person name="Priest M."/>
            <person name="Roberts A."/>
            <person name="Saif S."/>
            <person name="Shea T."/>
            <person name="Sisk P."/>
            <person name="Sykes S."/>
            <person name="Wortman J."/>
            <person name="Nusbaum C."/>
            <person name="Birren B."/>
        </authorList>
    </citation>
    <scope>NUCLEOTIDE SEQUENCE [LARGE SCALE GENOMIC DNA]</scope>
    <source>
        <strain evidence="1 2">2959</strain>
    </source>
</reference>
<protein>
    <submittedName>
        <fullName evidence="1">Uncharacterized protein</fullName>
    </submittedName>
</protein>
<dbReference type="Proteomes" id="UP000013051">
    <property type="component" value="Unassembled WGS sequence"/>
</dbReference>
<evidence type="ECO:0000313" key="1">
    <source>
        <dbReference type="EMBL" id="ENY85754.1"/>
    </source>
</evidence>
<gene>
    <name evidence="1" type="ORF">HMPREF1094_03447</name>
</gene>
<evidence type="ECO:0000313" key="2">
    <source>
        <dbReference type="Proteomes" id="UP000013051"/>
    </source>
</evidence>
<name>N9V5T1_CLOIN</name>
<keyword evidence="2" id="KW-1185">Reference proteome</keyword>
<comment type="caution">
    <text evidence="1">The sequence shown here is derived from an EMBL/GenBank/DDBJ whole genome shotgun (WGS) entry which is preliminary data.</text>
</comment>
<dbReference type="HOGENOM" id="CLU_3327672_0_0_9"/>
<organism evidence="1 2">
    <name type="scientific">[Clostridium] innocuum 2959</name>
    <dbReference type="NCBI Taxonomy" id="999413"/>
    <lineage>
        <taxon>Bacteria</taxon>
        <taxon>Bacillati</taxon>
        <taxon>Bacillota</taxon>
        <taxon>Clostridia</taxon>
        <taxon>Eubacteriales</taxon>
        <taxon>Clostridiaceae</taxon>
        <taxon>Clostridium</taxon>
    </lineage>
</organism>
<proteinExistence type="predicted"/>
<dbReference type="AlphaFoldDB" id="N9V5T1"/>
<accession>N9V5T1</accession>
<dbReference type="PATRIC" id="fig|999413.4.peg.3687"/>